<proteinExistence type="predicted"/>
<protein>
    <submittedName>
        <fullName evidence="2">Uncharacterized protein</fullName>
    </submittedName>
</protein>
<feature type="compositionally biased region" description="Basic and acidic residues" evidence="1">
    <location>
        <begin position="88"/>
        <end position="100"/>
    </location>
</feature>
<dbReference type="Proteomes" id="UP000499080">
    <property type="component" value="Unassembled WGS sequence"/>
</dbReference>
<dbReference type="EMBL" id="BGPR01013320">
    <property type="protein sequence ID" value="GBN60121.1"/>
    <property type="molecule type" value="Genomic_DNA"/>
</dbReference>
<organism evidence="2 3">
    <name type="scientific">Araneus ventricosus</name>
    <name type="common">Orbweaver spider</name>
    <name type="synonym">Epeira ventricosa</name>
    <dbReference type="NCBI Taxonomy" id="182803"/>
    <lineage>
        <taxon>Eukaryota</taxon>
        <taxon>Metazoa</taxon>
        <taxon>Ecdysozoa</taxon>
        <taxon>Arthropoda</taxon>
        <taxon>Chelicerata</taxon>
        <taxon>Arachnida</taxon>
        <taxon>Araneae</taxon>
        <taxon>Araneomorphae</taxon>
        <taxon>Entelegynae</taxon>
        <taxon>Araneoidea</taxon>
        <taxon>Araneidae</taxon>
        <taxon>Araneus</taxon>
    </lineage>
</organism>
<name>A0A4Y2Q9N7_ARAVE</name>
<evidence type="ECO:0000256" key="1">
    <source>
        <dbReference type="SAM" id="MobiDB-lite"/>
    </source>
</evidence>
<sequence>MEANCGYFIPSFESRPSDSSEFEENRQIHKVDGYVHDDTNLISNIKTTPNRLVCCSSTSDDESSDHLRPNTPIGENTAQFPAATHIESSVHNDRATSTDSRKHKRKGFFS</sequence>
<evidence type="ECO:0000313" key="2">
    <source>
        <dbReference type="EMBL" id="GBN60121.1"/>
    </source>
</evidence>
<accession>A0A4Y2Q9N7</accession>
<reference evidence="2 3" key="1">
    <citation type="journal article" date="2019" name="Sci. Rep.">
        <title>Orb-weaving spider Araneus ventricosus genome elucidates the spidroin gene catalogue.</title>
        <authorList>
            <person name="Kono N."/>
            <person name="Nakamura H."/>
            <person name="Ohtoshi R."/>
            <person name="Moran D.A.P."/>
            <person name="Shinohara A."/>
            <person name="Yoshida Y."/>
            <person name="Fujiwara M."/>
            <person name="Mori M."/>
            <person name="Tomita M."/>
            <person name="Arakawa K."/>
        </authorList>
    </citation>
    <scope>NUCLEOTIDE SEQUENCE [LARGE SCALE GENOMIC DNA]</scope>
</reference>
<comment type="caution">
    <text evidence="2">The sequence shown here is derived from an EMBL/GenBank/DDBJ whole genome shotgun (WGS) entry which is preliminary data.</text>
</comment>
<gene>
    <name evidence="2" type="ORF">AVEN_111940_1</name>
</gene>
<feature type="compositionally biased region" description="Basic residues" evidence="1">
    <location>
        <begin position="101"/>
        <end position="110"/>
    </location>
</feature>
<keyword evidence="3" id="KW-1185">Reference proteome</keyword>
<dbReference type="AlphaFoldDB" id="A0A4Y2Q9N7"/>
<feature type="region of interest" description="Disordered" evidence="1">
    <location>
        <begin position="56"/>
        <end position="110"/>
    </location>
</feature>
<evidence type="ECO:0000313" key="3">
    <source>
        <dbReference type="Proteomes" id="UP000499080"/>
    </source>
</evidence>